<feature type="compositionally biased region" description="Basic and acidic residues" evidence="5">
    <location>
        <begin position="1483"/>
        <end position="1496"/>
    </location>
</feature>
<accession>A0ABT8KKZ4</accession>
<organism evidence="8 9">
    <name type="scientific">Splendidivirga corallicola</name>
    <dbReference type="NCBI Taxonomy" id="3051826"/>
    <lineage>
        <taxon>Bacteria</taxon>
        <taxon>Pseudomonadati</taxon>
        <taxon>Bacteroidota</taxon>
        <taxon>Cytophagia</taxon>
        <taxon>Cytophagales</taxon>
        <taxon>Splendidivirgaceae</taxon>
        <taxon>Splendidivirga</taxon>
    </lineage>
</organism>
<feature type="compositionally biased region" description="Polar residues" evidence="5">
    <location>
        <begin position="1513"/>
        <end position="1525"/>
    </location>
</feature>
<evidence type="ECO:0000259" key="7">
    <source>
        <dbReference type="Pfam" id="PF04357"/>
    </source>
</evidence>
<evidence type="ECO:0000256" key="4">
    <source>
        <dbReference type="ARBA" id="ARBA00023136"/>
    </source>
</evidence>
<evidence type="ECO:0000256" key="3">
    <source>
        <dbReference type="ARBA" id="ARBA00022989"/>
    </source>
</evidence>
<dbReference type="InterPro" id="IPR007452">
    <property type="entry name" value="TamB_C"/>
</dbReference>
<keyword evidence="3 6" id="KW-1133">Transmembrane helix</keyword>
<evidence type="ECO:0000256" key="6">
    <source>
        <dbReference type="SAM" id="Phobius"/>
    </source>
</evidence>
<comment type="subcellular location">
    <subcellularLocation>
        <location evidence="1">Membrane</location>
        <topology evidence="1">Single-pass membrane protein</topology>
    </subcellularLocation>
</comment>
<feature type="domain" description="Translocation and assembly module TamB C-terminal" evidence="7">
    <location>
        <begin position="1038"/>
        <end position="1475"/>
    </location>
</feature>
<dbReference type="Pfam" id="PF04357">
    <property type="entry name" value="TamB"/>
    <property type="match status" value="1"/>
</dbReference>
<evidence type="ECO:0000313" key="8">
    <source>
        <dbReference type="EMBL" id="MDN5201387.1"/>
    </source>
</evidence>
<gene>
    <name evidence="8" type="ORF">QQ008_08440</name>
</gene>
<sequence length="1525" mass="173086">MNKKINIPQVIKKRVLKTTLWIGLSLLSALLLLTIAIQIPAIQTSIVHKLTKSISEKTGFKSKIDYVNIRWFDTVVLEGVDIKDTEDNTMIGVKEILVDFDLMALLFGETSNIDAVKLTEADVKLIRNTPDQDLNINLFIRNFQNPNSGGSGGGKAKAFTIDDIQLESSKFRLLEPQRDSIKNAFDYNHFDLVDINANISHFKVVADTVEIEVDNLTTREPVNDFKISELKTFFRLSSKAMEFQGLKLHAGKSVVQDSIVFNYNKIKNLNHFNDSVNITANLRNSVIHAQDLALFAPSMQQFDEVYEFSGAFRGQISRFRINNFKLAFGGSSNIDGNIEMEGLPNFQESFIMMNLNDSKLNAEDLAPYVRGNALQGILRIGTVEFSGNFTGVPNDFVAYGTFNSSYGKFDSDINLKIDAENRIPNYSGNLTTYNFDLGGLLGKPDLVQNIDLNGRIDGSGFSLDNADFELNASIKKLGFKNYIYQNIETDARLTKDLFNGKLKIDDPNLQFEADASVDFREDKDIINVQAQLDTLFLKPLNLTEKEAFISSNLQMDLDGIQIDDIVGEAKFKNTYLFYDGKDLDIDTLYAYSYIDSTGREFNIESERVIIKTKGNYVFTRLFKDLERLYKEYKLYLTEDGKHIEKYYKEKSNKKPERYEITYDITLKDINPYFRFLESGGFLAENTKIEGKFISGYTSILSLYSNLEKFQYGDNYFYNTTLDFSTSKIADSTNVLAMAFLSSERQIFNESLHTSDLVFEGIWDGSHIDFSGNILQPEKDNYAEIYGEVDFLKDRTNIRVKPSKIKLLDRLWEINKGNQITITNDEIEFDSLKAFSKNQFLLLTGTVSDSTQKKLRLYINDFQADNINSLIPHELKGSVNGFVDIQNLASNPSINSNLQIDELKLNNFLVGNITGIAKWDNNDNKAWLGFDVDRLGKRIVDIKGYYDPKCETDQLDLSAKFDQANLDVIEPFLDEYVSQINGVGSGEFHVGGTLEYPILRGNGYLDDGSIRINYLNTLYSFEGDIRFDDNEIGVRNLKLRDDNNNESLFEGGLFHDGFTNFVMSFNGQLQNFKVLNTNAKQNNLYYGTAFVTGDIEIFGSFKNLNIAANAITNKGTKFFMPLNGSGEIQQADFIHFVERKDSIAEVVLDDIKKVDLQRLNFELDLEVTPDAYSEIIFDIKSGDIIRGRGRGKLKLQIDPKGDFNMFGNLEIEKGAYNFTLKNLINKEFVVEPNSRLSWYGDPYAAELDITAVYQQTASLLPLVDTTSLNNNIADLKRRYPAKVLLDLQGNLARPEIDFDIDFRHFPFSLDTEVSYAKSKLRDDEQELNRQVFSLIMLRKFSPQGTFDIGGGGSIGNSVSELLSNQLSYWITQVDENLEIDVDLGNLDEDAFNTFQLRLSYTFLEGRLRVTREGGFTDGYNNASGNSIVGDWTVEYLLTPDGKLRAKMYNKNNYYASGTGQENINTTGFSILYTENFDSLRDLWKKSKKQQEEPKPDDAVEENVTTQQRKRPYPETTQKAANKKSSN</sequence>
<dbReference type="PANTHER" id="PTHR36985">
    <property type="entry name" value="TRANSLOCATION AND ASSEMBLY MODULE SUBUNIT TAMB"/>
    <property type="match status" value="1"/>
</dbReference>
<proteinExistence type="predicted"/>
<name>A0ABT8KKZ4_9BACT</name>
<evidence type="ECO:0000256" key="1">
    <source>
        <dbReference type="ARBA" id="ARBA00004167"/>
    </source>
</evidence>
<evidence type="ECO:0000256" key="2">
    <source>
        <dbReference type="ARBA" id="ARBA00022692"/>
    </source>
</evidence>
<keyword evidence="9" id="KW-1185">Reference proteome</keyword>
<dbReference type="Proteomes" id="UP001172082">
    <property type="component" value="Unassembled WGS sequence"/>
</dbReference>
<dbReference type="EMBL" id="JAUJEA010000002">
    <property type="protein sequence ID" value="MDN5201387.1"/>
    <property type="molecule type" value="Genomic_DNA"/>
</dbReference>
<dbReference type="PANTHER" id="PTHR36985:SF1">
    <property type="entry name" value="TRANSLOCATION AND ASSEMBLY MODULE SUBUNIT TAMB"/>
    <property type="match status" value="1"/>
</dbReference>
<feature type="region of interest" description="Disordered" evidence="5">
    <location>
        <begin position="1483"/>
        <end position="1525"/>
    </location>
</feature>
<feature type="transmembrane region" description="Helical" evidence="6">
    <location>
        <begin position="20"/>
        <end position="42"/>
    </location>
</feature>
<evidence type="ECO:0000313" key="9">
    <source>
        <dbReference type="Proteomes" id="UP001172082"/>
    </source>
</evidence>
<dbReference type="RefSeq" id="WP_346751410.1">
    <property type="nucleotide sequence ID" value="NZ_JAUJEA010000002.1"/>
</dbReference>
<evidence type="ECO:0000256" key="5">
    <source>
        <dbReference type="SAM" id="MobiDB-lite"/>
    </source>
</evidence>
<reference evidence="8" key="1">
    <citation type="submission" date="2023-06" db="EMBL/GenBank/DDBJ databases">
        <title>Genomic of Parafulvivirga corallium.</title>
        <authorList>
            <person name="Wang G."/>
        </authorList>
    </citation>
    <scope>NUCLEOTIDE SEQUENCE</scope>
    <source>
        <strain evidence="8">BMA10</strain>
    </source>
</reference>
<protein>
    <submittedName>
        <fullName evidence="8">Translocation/assembly module TamB domain-containing protein</fullName>
    </submittedName>
</protein>
<keyword evidence="4 6" id="KW-0472">Membrane</keyword>
<comment type="caution">
    <text evidence="8">The sequence shown here is derived from an EMBL/GenBank/DDBJ whole genome shotgun (WGS) entry which is preliminary data.</text>
</comment>
<keyword evidence="2 6" id="KW-0812">Transmembrane</keyword>